<dbReference type="AlphaFoldDB" id="A0A0V0ZP55"/>
<evidence type="ECO:0000313" key="1">
    <source>
        <dbReference type="EMBL" id="KRY14060.1"/>
    </source>
</evidence>
<protein>
    <submittedName>
        <fullName evidence="1">Uncharacterized protein</fullName>
    </submittedName>
</protein>
<gene>
    <name evidence="1" type="ORF">T12_187</name>
</gene>
<dbReference type="Proteomes" id="UP000054783">
    <property type="component" value="Unassembled WGS sequence"/>
</dbReference>
<reference evidence="1 2" key="1">
    <citation type="submission" date="2015-01" db="EMBL/GenBank/DDBJ databases">
        <title>Evolution of Trichinella species and genotypes.</title>
        <authorList>
            <person name="Korhonen P.K."/>
            <person name="Edoardo P."/>
            <person name="Giuseppe L.R."/>
            <person name="Gasser R.B."/>
        </authorList>
    </citation>
    <scope>NUCLEOTIDE SEQUENCE [LARGE SCALE GENOMIC DNA]</scope>
    <source>
        <strain evidence="1">ISS2496</strain>
    </source>
</reference>
<keyword evidence="2" id="KW-1185">Reference proteome</keyword>
<proteinExistence type="predicted"/>
<evidence type="ECO:0000313" key="2">
    <source>
        <dbReference type="Proteomes" id="UP000054783"/>
    </source>
</evidence>
<sequence length="66" mass="7704">MNYETFKYSTLPYSLALILIGYLSTCSGNSTHVSARHRANFNPCYSTLPRIIVTTKWMREEYLLCY</sequence>
<comment type="caution">
    <text evidence="1">The sequence shown here is derived from an EMBL/GenBank/DDBJ whole genome shotgun (WGS) entry which is preliminary data.</text>
</comment>
<name>A0A0V0ZP55_9BILA</name>
<organism evidence="1 2">
    <name type="scientific">Trichinella patagoniensis</name>
    <dbReference type="NCBI Taxonomy" id="990121"/>
    <lineage>
        <taxon>Eukaryota</taxon>
        <taxon>Metazoa</taxon>
        <taxon>Ecdysozoa</taxon>
        <taxon>Nematoda</taxon>
        <taxon>Enoplea</taxon>
        <taxon>Dorylaimia</taxon>
        <taxon>Trichinellida</taxon>
        <taxon>Trichinellidae</taxon>
        <taxon>Trichinella</taxon>
    </lineage>
</organism>
<accession>A0A0V0ZP55</accession>
<dbReference type="EMBL" id="JYDQ01000125">
    <property type="protein sequence ID" value="KRY14060.1"/>
    <property type="molecule type" value="Genomic_DNA"/>
</dbReference>